<dbReference type="Gene3D" id="1.10.287.370">
    <property type="match status" value="1"/>
</dbReference>
<protein>
    <recommendedName>
        <fullName evidence="4">Prefoldin subunit beta</fullName>
    </recommendedName>
</protein>
<dbReference type="GO" id="GO:0051082">
    <property type="term" value="F:unfolded protein binding"/>
    <property type="evidence" value="ECO:0007669"/>
    <property type="project" value="InterPro"/>
</dbReference>
<dbReference type="SUPFAM" id="SSF46579">
    <property type="entry name" value="Prefoldin"/>
    <property type="match status" value="1"/>
</dbReference>
<dbReference type="RefSeq" id="WP_012310060.1">
    <property type="nucleotide sequence ID" value="NZ_RCOR01000024.1"/>
</dbReference>
<dbReference type="GO" id="GO:0006457">
    <property type="term" value="P:protein folding"/>
    <property type="evidence" value="ECO:0007669"/>
    <property type="project" value="InterPro"/>
</dbReference>
<proteinExistence type="predicted"/>
<organism evidence="2 3">
    <name type="scientific">Candidatus Korarchaeum cryptofilum</name>
    <dbReference type="NCBI Taxonomy" id="498846"/>
    <lineage>
        <taxon>Archaea</taxon>
        <taxon>Thermoproteota</taxon>
        <taxon>Candidatus Korarchaeia</taxon>
        <taxon>Candidatus Korarchaeales</taxon>
        <taxon>Candidatus Korarchaeaceae</taxon>
        <taxon>Candidatus Korarchaeum</taxon>
    </lineage>
</organism>
<dbReference type="InterPro" id="IPR002777">
    <property type="entry name" value="PFD_beta-like"/>
</dbReference>
<gene>
    <name evidence="2" type="ORF">D9Q81_05035</name>
</gene>
<keyword evidence="1" id="KW-0175">Coiled coil</keyword>
<evidence type="ECO:0000313" key="2">
    <source>
        <dbReference type="EMBL" id="RSN68856.1"/>
    </source>
</evidence>
<dbReference type="GO" id="GO:0016272">
    <property type="term" value="C:prefoldin complex"/>
    <property type="evidence" value="ECO:0007669"/>
    <property type="project" value="InterPro"/>
</dbReference>
<evidence type="ECO:0008006" key="4">
    <source>
        <dbReference type="Google" id="ProtNLM"/>
    </source>
</evidence>
<sequence length="106" mass="12169">MSSDEYLQAKAEEILAELNQVLVQLATLRAEYNSVDEAIRRLERLPEADEIFERVGVLYIRRDRDSVLLDLKATKETLEATIKSLEKKERDLRETLSRVASSTQSS</sequence>
<accession>A0A3R9PCG5</accession>
<reference evidence="2 3" key="1">
    <citation type="submission" date="2018-10" db="EMBL/GenBank/DDBJ databases">
        <title>Co-occurring genomic capacity for anaerobic methane metabolism and dissimilatory sulfite reduction discovered in the Korarchaeota.</title>
        <authorList>
            <person name="Mckay L.J."/>
            <person name="Dlakic M."/>
            <person name="Fields M.W."/>
            <person name="Delmont T.O."/>
            <person name="Eren A.M."/>
            <person name="Jay Z.J."/>
            <person name="Klingelsmith K.B."/>
            <person name="Rusch D.B."/>
            <person name="Inskeep W.P."/>
        </authorList>
    </citation>
    <scope>NUCLEOTIDE SEQUENCE [LARGE SCALE GENOMIC DNA]</scope>
    <source>
        <strain evidence="2 3">WS</strain>
    </source>
</reference>
<name>A0A3R9PCG5_9CREN</name>
<dbReference type="Proteomes" id="UP000278149">
    <property type="component" value="Unassembled WGS sequence"/>
</dbReference>
<dbReference type="Pfam" id="PF01920">
    <property type="entry name" value="Prefoldin_2"/>
    <property type="match status" value="1"/>
</dbReference>
<dbReference type="GeneID" id="6094694"/>
<comment type="caution">
    <text evidence="2">The sequence shown here is derived from an EMBL/GenBank/DDBJ whole genome shotgun (WGS) entry which is preliminary data.</text>
</comment>
<dbReference type="EMBL" id="RCOR01000024">
    <property type="protein sequence ID" value="RSN68856.1"/>
    <property type="molecule type" value="Genomic_DNA"/>
</dbReference>
<dbReference type="InterPro" id="IPR009053">
    <property type="entry name" value="Prefoldin"/>
</dbReference>
<evidence type="ECO:0000256" key="1">
    <source>
        <dbReference type="SAM" id="Coils"/>
    </source>
</evidence>
<evidence type="ECO:0000313" key="3">
    <source>
        <dbReference type="Proteomes" id="UP000278149"/>
    </source>
</evidence>
<feature type="coiled-coil region" evidence="1">
    <location>
        <begin position="11"/>
        <end position="95"/>
    </location>
</feature>
<dbReference type="AlphaFoldDB" id="A0A3R9PCG5"/>